<gene>
    <name evidence="2" type="ORF">CPOL0286_LOCUS6508</name>
</gene>
<sequence length="121" mass="12974">MALSLPATPRGPLLGVDRCVEPHPTCTARAQGIPSRKVPNKKRNKKVRQEGGCRVRQRRGRAPTTRPPPIDARAPHTAPAALAAPALAHASSCLRRGARTRECGRAHRSGCDLKPVDPTVD</sequence>
<evidence type="ECO:0000313" key="2">
    <source>
        <dbReference type="EMBL" id="CAE2210506.1"/>
    </source>
</evidence>
<name>A0A7S4HVD2_9EUKA</name>
<proteinExistence type="predicted"/>
<protein>
    <submittedName>
        <fullName evidence="2">Uncharacterized protein</fullName>
    </submittedName>
</protein>
<reference evidence="2" key="1">
    <citation type="submission" date="2021-01" db="EMBL/GenBank/DDBJ databases">
        <authorList>
            <person name="Corre E."/>
            <person name="Pelletier E."/>
            <person name="Niang G."/>
            <person name="Scheremetjew M."/>
            <person name="Finn R."/>
            <person name="Kale V."/>
            <person name="Holt S."/>
            <person name="Cochrane G."/>
            <person name="Meng A."/>
            <person name="Brown T."/>
            <person name="Cohen L."/>
        </authorList>
    </citation>
    <scope>NUCLEOTIDE SEQUENCE</scope>
    <source>
        <strain evidence="2">UIO037</strain>
    </source>
</reference>
<dbReference type="EMBL" id="HBKO01014416">
    <property type="protein sequence ID" value="CAE2210506.1"/>
    <property type="molecule type" value="Transcribed_RNA"/>
</dbReference>
<feature type="region of interest" description="Disordered" evidence="1">
    <location>
        <begin position="27"/>
        <end position="75"/>
    </location>
</feature>
<organism evidence="2">
    <name type="scientific">Prymnesium polylepis</name>
    <dbReference type="NCBI Taxonomy" id="72548"/>
    <lineage>
        <taxon>Eukaryota</taxon>
        <taxon>Haptista</taxon>
        <taxon>Haptophyta</taxon>
        <taxon>Prymnesiophyceae</taxon>
        <taxon>Prymnesiales</taxon>
        <taxon>Prymnesiaceae</taxon>
        <taxon>Prymnesium</taxon>
    </lineage>
</organism>
<dbReference type="AlphaFoldDB" id="A0A7S4HVD2"/>
<evidence type="ECO:0000256" key="1">
    <source>
        <dbReference type="SAM" id="MobiDB-lite"/>
    </source>
</evidence>
<accession>A0A7S4HVD2</accession>